<dbReference type="InterPro" id="IPR050072">
    <property type="entry name" value="Peptidase_M20A"/>
</dbReference>
<dbReference type="EMBL" id="PVXP01000049">
    <property type="protein sequence ID" value="PRR82978.1"/>
    <property type="molecule type" value="Genomic_DNA"/>
</dbReference>
<sequence>MSTISEEIENLTTGLVKIPSVNGTKGEKHIADKIFAYLKEINYFKKHREYVFKVPLKNDKLGRCNVFALLKGESKKSDKTIILHGHMDTVGVDDFGALAKYAFEPEILKEKLKEIELPQEVKKDLESEDWMFGRGVSDMKSGNAVHLWVLKELSQKIREFSGNILFMSNPVEENEHTGIIEALEVLKELKGKYRLQYILAINNDYICPMYKGDNTRYIYTGVVGKLLPSFYFVGKETHVGQCFEGLNAGAIAGEVINEIDLNTDLCDEYKGEYTLPPSVLKLKDLKENYNVQTPFSSFAYFNYAVHGESPETATSKLKQSAKKAFERVIDKNNKNYKKYCEITGEKYHPSNFKAQVITYSDLYKKAKNNFSGNLDKELHCYEQKLLNKNMDLREISLKIVERTFALAGNKNPCIVIFFAPPYCPHNTLDENNKNENLIIDKIKQCLGEFDSQEKFKIMQFFPSLSDSSYLKIDDDFRELENFTSDFPGWGNIYKVPLEEIKNLNIPAVNYGCYGKDAHKWTERVYKPYSFEILPKLIMSTIKKFLY</sequence>
<dbReference type="Gene3D" id="3.40.630.10">
    <property type="entry name" value="Zn peptidases"/>
    <property type="match status" value="1"/>
</dbReference>
<protein>
    <submittedName>
        <fullName evidence="1">Succinyl-diaminopimelate desuccinylase</fullName>
    </submittedName>
</protein>
<comment type="caution">
    <text evidence="1">The sequence shown here is derived from an EMBL/GenBank/DDBJ whole genome shotgun (WGS) entry which is preliminary data.</text>
</comment>
<evidence type="ECO:0000313" key="1">
    <source>
        <dbReference type="EMBL" id="PRR82978.1"/>
    </source>
</evidence>
<keyword evidence="2" id="KW-1185">Reference proteome</keyword>
<evidence type="ECO:0000313" key="2">
    <source>
        <dbReference type="Proteomes" id="UP000237798"/>
    </source>
</evidence>
<dbReference type="PIRSF" id="PIRSF010386">
    <property type="entry name" value="RocB"/>
    <property type="match status" value="1"/>
</dbReference>
<dbReference type="OrthoDB" id="9815360at2"/>
<dbReference type="GO" id="GO:0016787">
    <property type="term" value="F:hydrolase activity"/>
    <property type="evidence" value="ECO:0007669"/>
    <property type="project" value="InterPro"/>
</dbReference>
<gene>
    <name evidence="1" type="ORF">CLLU_27270</name>
</gene>
<name>A0A2T0BGJ6_9CLOT</name>
<dbReference type="RefSeq" id="WP_106010321.1">
    <property type="nucleotide sequence ID" value="NZ_PVXP01000049.1"/>
</dbReference>
<dbReference type="InterPro" id="IPR002933">
    <property type="entry name" value="Peptidase_M20"/>
</dbReference>
<dbReference type="SUPFAM" id="SSF53187">
    <property type="entry name" value="Zn-dependent exopeptidases"/>
    <property type="match status" value="1"/>
</dbReference>
<dbReference type="Pfam" id="PF01546">
    <property type="entry name" value="Peptidase_M20"/>
    <property type="match status" value="1"/>
</dbReference>
<organism evidence="1 2">
    <name type="scientific">Clostridium luticellarii</name>
    <dbReference type="NCBI Taxonomy" id="1691940"/>
    <lineage>
        <taxon>Bacteria</taxon>
        <taxon>Bacillati</taxon>
        <taxon>Bacillota</taxon>
        <taxon>Clostridia</taxon>
        <taxon>Eubacteriales</taxon>
        <taxon>Clostridiaceae</taxon>
        <taxon>Clostridium</taxon>
    </lineage>
</organism>
<proteinExistence type="predicted"/>
<dbReference type="InterPro" id="IPR012166">
    <property type="entry name" value="Uncharacterised_RocB"/>
</dbReference>
<dbReference type="Proteomes" id="UP000237798">
    <property type="component" value="Unassembled WGS sequence"/>
</dbReference>
<dbReference type="AlphaFoldDB" id="A0A2T0BGJ6"/>
<dbReference type="PANTHER" id="PTHR43808:SF27">
    <property type="entry name" value="PROTEIN ROCB"/>
    <property type="match status" value="1"/>
</dbReference>
<accession>A0A2T0BGJ6</accession>
<dbReference type="PANTHER" id="PTHR43808">
    <property type="entry name" value="ACETYLORNITHINE DEACETYLASE"/>
    <property type="match status" value="1"/>
</dbReference>
<reference evidence="1 2" key="1">
    <citation type="submission" date="2018-03" db="EMBL/GenBank/DDBJ databases">
        <title>Genome sequence of Clostridium luticellarii DSM 29923.</title>
        <authorList>
            <person name="Poehlein A."/>
            <person name="Daniel R."/>
        </authorList>
    </citation>
    <scope>NUCLEOTIDE SEQUENCE [LARGE SCALE GENOMIC DNA]</scope>
    <source>
        <strain evidence="1 2">DSM 29923</strain>
    </source>
</reference>